<name>A0AA42WDM0_9BURK</name>
<feature type="transmembrane region" description="Helical" evidence="1">
    <location>
        <begin position="56"/>
        <end position="75"/>
    </location>
</feature>
<keyword evidence="1" id="KW-1133">Transmembrane helix</keyword>
<keyword evidence="1" id="KW-0472">Membrane</keyword>
<organism evidence="2 3">
    <name type="scientific">Achromobacter marplatensis</name>
    <dbReference type="NCBI Taxonomy" id="470868"/>
    <lineage>
        <taxon>Bacteria</taxon>
        <taxon>Pseudomonadati</taxon>
        <taxon>Pseudomonadota</taxon>
        <taxon>Betaproteobacteria</taxon>
        <taxon>Burkholderiales</taxon>
        <taxon>Alcaligenaceae</taxon>
        <taxon>Achromobacter</taxon>
    </lineage>
</organism>
<evidence type="ECO:0000313" key="2">
    <source>
        <dbReference type="EMBL" id="MDH2052316.1"/>
    </source>
</evidence>
<reference evidence="2" key="1">
    <citation type="submission" date="2022-09" db="EMBL/GenBank/DDBJ databases">
        <title>Intensive care unit water sources are persistently colonized with multi-drug resistant bacteria and are the site of extensive horizontal gene transfer of antibiotic resistance genes.</title>
        <authorList>
            <person name="Diorio-Toth L."/>
        </authorList>
    </citation>
    <scope>NUCLEOTIDE SEQUENCE</scope>
    <source>
        <strain evidence="2">GD03676</strain>
    </source>
</reference>
<proteinExistence type="predicted"/>
<evidence type="ECO:0000256" key="1">
    <source>
        <dbReference type="SAM" id="Phobius"/>
    </source>
</evidence>
<feature type="transmembrane region" description="Helical" evidence="1">
    <location>
        <begin position="211"/>
        <end position="233"/>
    </location>
</feature>
<dbReference type="Proteomes" id="UP001161276">
    <property type="component" value="Unassembled WGS sequence"/>
</dbReference>
<gene>
    <name evidence="2" type="ORF">N5K24_18045</name>
</gene>
<keyword evidence="1" id="KW-0812">Transmembrane</keyword>
<dbReference type="AlphaFoldDB" id="A0AA42WDM0"/>
<feature type="transmembrane region" description="Helical" evidence="1">
    <location>
        <begin position="96"/>
        <end position="114"/>
    </location>
</feature>
<comment type="caution">
    <text evidence="2">The sequence shown here is derived from an EMBL/GenBank/DDBJ whole genome shotgun (WGS) entry which is preliminary data.</text>
</comment>
<evidence type="ECO:0008006" key="4">
    <source>
        <dbReference type="Google" id="ProtNLM"/>
    </source>
</evidence>
<feature type="transmembrane region" description="Helical" evidence="1">
    <location>
        <begin position="134"/>
        <end position="162"/>
    </location>
</feature>
<protein>
    <recommendedName>
        <fullName evidence="4">DUF4013 domain-containing protein</fullName>
    </recommendedName>
</protein>
<feature type="transmembrane region" description="Helical" evidence="1">
    <location>
        <begin position="183"/>
        <end position="205"/>
    </location>
</feature>
<dbReference type="RefSeq" id="WP_006226951.1">
    <property type="nucleotide sequence ID" value="NZ_ALJE01000036.1"/>
</dbReference>
<evidence type="ECO:0000313" key="3">
    <source>
        <dbReference type="Proteomes" id="UP001161276"/>
    </source>
</evidence>
<sequence length="253" mass="27286">MTTKLPASRYFALTASTLRQRGGALWRSTPWAFAVFVLTLPIALLLPHLSLVYSPFFLLVVVNVLALTRLSVSWLRQTVAGGHADDADWRLGKPEWKVVALLALLIAIGMGLMYATARVPILLYFSLDANADSVFFVCLFLALAAIWAPVLYGVSTFAPSLARVAVSGQYDFWRTRQARRVHAWPMMSMLFLLAVFVVITGALLSTAVSDMSAAAIALGLAGILLCIGLVMMATTMSAVAYREQAAEVAGAGD</sequence>
<dbReference type="EMBL" id="JAOCKG010000007">
    <property type="protein sequence ID" value="MDH2052316.1"/>
    <property type="molecule type" value="Genomic_DNA"/>
</dbReference>
<accession>A0AA42WDM0</accession>
<feature type="transmembrane region" description="Helical" evidence="1">
    <location>
        <begin position="31"/>
        <end position="50"/>
    </location>
</feature>